<organism evidence="2">
    <name type="scientific">Anguilla anguilla</name>
    <name type="common">European freshwater eel</name>
    <name type="synonym">Muraena anguilla</name>
    <dbReference type="NCBI Taxonomy" id="7936"/>
    <lineage>
        <taxon>Eukaryota</taxon>
        <taxon>Metazoa</taxon>
        <taxon>Chordata</taxon>
        <taxon>Craniata</taxon>
        <taxon>Vertebrata</taxon>
        <taxon>Euteleostomi</taxon>
        <taxon>Actinopterygii</taxon>
        <taxon>Neopterygii</taxon>
        <taxon>Teleostei</taxon>
        <taxon>Anguilliformes</taxon>
        <taxon>Anguillidae</taxon>
        <taxon>Anguilla</taxon>
    </lineage>
</organism>
<reference evidence="2" key="2">
    <citation type="journal article" date="2015" name="Fish Shellfish Immunol.">
        <title>Early steps in the European eel (Anguilla anguilla)-Vibrio vulnificus interaction in the gills: Role of the RtxA13 toxin.</title>
        <authorList>
            <person name="Callol A."/>
            <person name="Pajuelo D."/>
            <person name="Ebbesson L."/>
            <person name="Teles M."/>
            <person name="MacKenzie S."/>
            <person name="Amaro C."/>
        </authorList>
    </citation>
    <scope>NUCLEOTIDE SEQUENCE</scope>
</reference>
<dbReference type="EMBL" id="GBXM01059606">
    <property type="protein sequence ID" value="JAH48971.1"/>
    <property type="molecule type" value="Transcribed_RNA"/>
</dbReference>
<sequence>MTERGRAREGNRMKCGGLPGGFHSGGFRGPPES</sequence>
<proteinExistence type="predicted"/>
<feature type="compositionally biased region" description="Gly residues" evidence="1">
    <location>
        <begin position="17"/>
        <end position="33"/>
    </location>
</feature>
<protein>
    <submittedName>
        <fullName evidence="2">Uncharacterized protein</fullName>
    </submittedName>
</protein>
<feature type="compositionally biased region" description="Basic and acidic residues" evidence="1">
    <location>
        <begin position="1"/>
        <end position="12"/>
    </location>
</feature>
<evidence type="ECO:0000256" key="1">
    <source>
        <dbReference type="SAM" id="MobiDB-lite"/>
    </source>
</evidence>
<reference evidence="2" key="1">
    <citation type="submission" date="2014-11" db="EMBL/GenBank/DDBJ databases">
        <authorList>
            <person name="Amaro Gonzalez C."/>
        </authorList>
    </citation>
    <scope>NUCLEOTIDE SEQUENCE</scope>
</reference>
<accession>A0A0E9T5M8</accession>
<dbReference type="AlphaFoldDB" id="A0A0E9T5M8"/>
<evidence type="ECO:0000313" key="2">
    <source>
        <dbReference type="EMBL" id="JAH48971.1"/>
    </source>
</evidence>
<name>A0A0E9T5M8_ANGAN</name>
<feature type="region of interest" description="Disordered" evidence="1">
    <location>
        <begin position="1"/>
        <end position="33"/>
    </location>
</feature>